<feature type="compositionally biased region" description="Polar residues" evidence="1">
    <location>
        <begin position="91"/>
        <end position="101"/>
    </location>
</feature>
<feature type="compositionally biased region" description="Basic and acidic residues" evidence="1">
    <location>
        <begin position="194"/>
        <end position="205"/>
    </location>
</feature>
<feature type="compositionally biased region" description="Basic and acidic residues" evidence="1">
    <location>
        <begin position="346"/>
        <end position="357"/>
    </location>
</feature>
<feature type="compositionally biased region" description="Basic and acidic residues" evidence="1">
    <location>
        <begin position="109"/>
        <end position="127"/>
    </location>
</feature>
<protein>
    <recommendedName>
        <fullName evidence="2">DUF3752 domain-containing protein</fullName>
    </recommendedName>
</protein>
<sequence length="454" mass="50962">MATIGPHMPDCLPRSSNNHTPSSSNLAPSDSSIGTSFSSRSPPCPSTSESRRSPRTIIGPHIPTNLTRSRSNSTSSSTSTSSDQGIGPVLPTSSPSHNHNGLSDGVRAFLEREASNKMAEEEAKAAAEKATNSRPEWMLLPPSVSNSTSLQAVAGDPLNLRSRGFAQSTPRVSARGGGGGGGAGQEADMSLWTEKPEERIKRMQDEVSGVKPKGGNGTTDEAMERERLIRRDAMIAHKVREERGAKKSLIQEHNERRRREIKEKLQDEFNTEREQRRREKRLRDDEDQVTKNSRHSHSEDKRRSRRHRSRSSSPDKGDRSTQASRSDRHRSSRHDDSHHRVHRSRHDSDNSNHDEKRRERRKRKESDRHGSSGKDTDKYKEKDRDRDSGKGTKSRKEREQEDVRQGKAAAPMIWDREAALSVGGRLMDEKKRRNLIADSNALGDRFGSGSRRFL</sequence>
<feature type="domain" description="DUF3752" evidence="2">
    <location>
        <begin position="154"/>
        <end position="266"/>
    </location>
</feature>
<feature type="compositionally biased region" description="Gly residues" evidence="1">
    <location>
        <begin position="175"/>
        <end position="184"/>
    </location>
</feature>
<feature type="compositionally biased region" description="Basic and acidic residues" evidence="1">
    <location>
        <begin position="222"/>
        <end position="284"/>
    </location>
</feature>
<dbReference type="InterPro" id="IPR022226">
    <property type="entry name" value="DUF3752"/>
</dbReference>
<name>A0A077R5M4_9BASI</name>
<feature type="compositionally biased region" description="Basic and acidic residues" evidence="1">
    <location>
        <begin position="364"/>
        <end position="405"/>
    </location>
</feature>
<proteinExistence type="predicted"/>
<reference evidence="3" key="1">
    <citation type="journal article" date="2014" name="Genome Biol. Evol.">
        <title>Gene Loss Rather Than Gene Gain Is Associated with a Host Jump from Monocots to Dicots in the Smut Fungus Melanopsichium pennsylvanicum.</title>
        <authorList>
            <person name="Sharma R."/>
            <person name="Mishra B."/>
            <person name="Runge F."/>
            <person name="Thines M."/>
        </authorList>
    </citation>
    <scope>NUCLEOTIDE SEQUENCE</scope>
    <source>
        <strain evidence="3">4</strain>
    </source>
</reference>
<dbReference type="Pfam" id="PF12572">
    <property type="entry name" value="DUF3752"/>
    <property type="match status" value="1"/>
</dbReference>
<dbReference type="PANTHER" id="PTHR46370">
    <property type="entry name" value="GPALPP MOTIFS-CONTAINING PROTEIN 1"/>
    <property type="match status" value="1"/>
</dbReference>
<dbReference type="EMBL" id="HG529607">
    <property type="protein sequence ID" value="CDI54197.1"/>
    <property type="molecule type" value="Genomic_DNA"/>
</dbReference>
<dbReference type="PANTHER" id="PTHR46370:SF1">
    <property type="entry name" value="GPALPP MOTIFS-CONTAINING PROTEIN 1"/>
    <property type="match status" value="1"/>
</dbReference>
<feature type="region of interest" description="Disordered" evidence="1">
    <location>
        <begin position="1"/>
        <end position="410"/>
    </location>
</feature>
<accession>A0A077R5M4</accession>
<feature type="compositionally biased region" description="Low complexity" evidence="1">
    <location>
        <begin position="22"/>
        <end position="41"/>
    </location>
</feature>
<organism evidence="3">
    <name type="scientific">Melanopsichium pennsylvanicum 4</name>
    <dbReference type="NCBI Taxonomy" id="1398559"/>
    <lineage>
        <taxon>Eukaryota</taxon>
        <taxon>Fungi</taxon>
        <taxon>Dikarya</taxon>
        <taxon>Basidiomycota</taxon>
        <taxon>Ustilaginomycotina</taxon>
        <taxon>Ustilaginomycetes</taxon>
        <taxon>Ustilaginales</taxon>
        <taxon>Ustilaginaceae</taxon>
        <taxon>Melanopsichium</taxon>
    </lineage>
</organism>
<dbReference type="AlphaFoldDB" id="A0A077R5M4"/>
<feature type="compositionally biased region" description="Low complexity" evidence="1">
    <location>
        <begin position="64"/>
        <end position="82"/>
    </location>
</feature>
<evidence type="ECO:0000259" key="2">
    <source>
        <dbReference type="Pfam" id="PF12572"/>
    </source>
</evidence>
<dbReference type="InterPro" id="IPR046331">
    <property type="entry name" value="GPAM1-like"/>
</dbReference>
<evidence type="ECO:0000256" key="1">
    <source>
        <dbReference type="SAM" id="MobiDB-lite"/>
    </source>
</evidence>
<evidence type="ECO:0000313" key="3">
    <source>
        <dbReference type="EMBL" id="CDI54197.1"/>
    </source>
</evidence>